<dbReference type="RefSeq" id="WP_185682221.1">
    <property type="nucleotide sequence ID" value="NZ_JACLAU010000003.1"/>
</dbReference>
<keyword evidence="2" id="KW-1185">Reference proteome</keyword>
<name>A0A7X1KB34_9SPHN</name>
<dbReference type="Gene3D" id="6.10.280.50">
    <property type="match status" value="1"/>
</dbReference>
<dbReference type="AlphaFoldDB" id="A0A7X1KB34"/>
<dbReference type="EMBL" id="JACLAU010000003">
    <property type="protein sequence ID" value="MBC2650794.1"/>
    <property type="molecule type" value="Genomic_DNA"/>
</dbReference>
<dbReference type="InterPro" id="IPR038444">
    <property type="entry name" value="DUF465_sf"/>
</dbReference>
<dbReference type="Pfam" id="PF04325">
    <property type="entry name" value="DUF465"/>
    <property type="match status" value="1"/>
</dbReference>
<accession>A0A7X1KB34</accession>
<proteinExistence type="predicted"/>
<protein>
    <submittedName>
        <fullName evidence="1">DUF465 domain-containing protein</fullName>
    </submittedName>
</protein>
<evidence type="ECO:0000313" key="2">
    <source>
        <dbReference type="Proteomes" id="UP000520156"/>
    </source>
</evidence>
<gene>
    <name evidence="1" type="ORF">H7F49_03685</name>
</gene>
<evidence type="ECO:0000313" key="1">
    <source>
        <dbReference type="EMBL" id="MBC2650794.1"/>
    </source>
</evidence>
<dbReference type="Proteomes" id="UP000520156">
    <property type="component" value="Unassembled WGS sequence"/>
</dbReference>
<organism evidence="1 2">
    <name type="scientific">Novosphingobium aerophilum</name>
    <dbReference type="NCBI Taxonomy" id="2839843"/>
    <lineage>
        <taxon>Bacteria</taxon>
        <taxon>Pseudomonadati</taxon>
        <taxon>Pseudomonadota</taxon>
        <taxon>Alphaproteobacteria</taxon>
        <taxon>Sphingomonadales</taxon>
        <taxon>Sphingomonadaceae</taxon>
        <taxon>Novosphingobium</taxon>
    </lineage>
</organism>
<comment type="caution">
    <text evidence="1">The sequence shown here is derived from an EMBL/GenBank/DDBJ whole genome shotgun (WGS) entry which is preliminary data.</text>
</comment>
<reference evidence="1 2" key="1">
    <citation type="submission" date="2020-08" db="EMBL/GenBank/DDBJ databases">
        <title>The genome sequence of Novosphingobium flavum 4Y4.</title>
        <authorList>
            <person name="Liu Y."/>
        </authorList>
    </citation>
    <scope>NUCLEOTIDE SEQUENCE [LARGE SCALE GENOMIC DNA]</scope>
    <source>
        <strain evidence="1 2">4Y4</strain>
    </source>
</reference>
<dbReference type="InterPro" id="IPR007420">
    <property type="entry name" value="DUF465"/>
</dbReference>
<sequence length="83" mass="9443">MSHVPHDLHDTFPADAALLHQLKLDNAHFQRIATRYHEVNREIHRIESDIAPASDDHLETLKKDRLAMLDEVAQILAKAKAST</sequence>